<name>A0A9Q0CR65_9POAL</name>
<gene>
    <name evidence="11" type="ORF">LUZ63_007176</name>
</gene>
<feature type="region of interest" description="Disordered" evidence="7">
    <location>
        <begin position="637"/>
        <end position="687"/>
    </location>
</feature>
<dbReference type="PROSITE" id="PS50011">
    <property type="entry name" value="PROTEIN_KINASE_DOM"/>
    <property type="match status" value="1"/>
</dbReference>
<keyword evidence="4" id="KW-0677">Repeat</keyword>
<feature type="chain" id="PRO_5040465522" description="Protein kinase domain-containing protein" evidence="9">
    <location>
        <begin position="21"/>
        <end position="687"/>
    </location>
</feature>
<evidence type="ECO:0000256" key="7">
    <source>
        <dbReference type="SAM" id="MobiDB-lite"/>
    </source>
</evidence>
<evidence type="ECO:0000256" key="2">
    <source>
        <dbReference type="ARBA" id="ARBA00022614"/>
    </source>
</evidence>
<organism evidence="11 12">
    <name type="scientific">Rhynchospora breviuscula</name>
    <dbReference type="NCBI Taxonomy" id="2022672"/>
    <lineage>
        <taxon>Eukaryota</taxon>
        <taxon>Viridiplantae</taxon>
        <taxon>Streptophyta</taxon>
        <taxon>Embryophyta</taxon>
        <taxon>Tracheophyta</taxon>
        <taxon>Spermatophyta</taxon>
        <taxon>Magnoliopsida</taxon>
        <taxon>Liliopsida</taxon>
        <taxon>Poales</taxon>
        <taxon>Cyperaceae</taxon>
        <taxon>Cyperoideae</taxon>
        <taxon>Rhynchosporeae</taxon>
        <taxon>Rhynchospora</taxon>
    </lineage>
</organism>
<feature type="compositionally biased region" description="Polar residues" evidence="7">
    <location>
        <begin position="666"/>
        <end position="687"/>
    </location>
</feature>
<dbReference type="InterPro" id="IPR013210">
    <property type="entry name" value="LRR_N_plant-typ"/>
</dbReference>
<dbReference type="InterPro" id="IPR046959">
    <property type="entry name" value="PRK1-6/SRF4-like"/>
</dbReference>
<dbReference type="InterPro" id="IPR032675">
    <property type="entry name" value="LRR_dom_sf"/>
</dbReference>
<evidence type="ECO:0000256" key="6">
    <source>
        <dbReference type="ARBA" id="ARBA00023136"/>
    </source>
</evidence>
<comment type="caution">
    <text evidence="11">The sequence shown here is derived from an EMBL/GenBank/DDBJ whole genome shotgun (WGS) entry which is preliminary data.</text>
</comment>
<keyword evidence="3 8" id="KW-0812">Transmembrane</keyword>
<dbReference type="Pfam" id="PF00560">
    <property type="entry name" value="LRR_1"/>
    <property type="match status" value="3"/>
</dbReference>
<protein>
    <recommendedName>
        <fullName evidence="10">Protein kinase domain-containing protein</fullName>
    </recommendedName>
</protein>
<dbReference type="EMBL" id="JAMQYH010000002">
    <property type="protein sequence ID" value="KAJ1698664.1"/>
    <property type="molecule type" value="Genomic_DNA"/>
</dbReference>
<sequence length="687" mass="74707">MAVAIVLLLLFLPFVPLAFSGLSPNGAPPMSDVAALLRLKESFTNSSALSTWSEATSPCDQNSTWYGVVCEGNLTGLRLSGLGLSGNIDIDALLQFDGLRSISFDNNSFSGPLPAFERLTALKSIYLSDNQFSGALPDNFFIHLNHLKKLWLDGNHITGTIPSSLGYATSLIELHMERNKFEGTLPSITPPPSLSSLNVSYNDLEGTIPAGFNKFDSSSFEGNPYLCSTQTADKPCQKHQMTPNNSKNIISICIVVMIVMALLVAVVQAVKTDTESSSYTLGVERDLPYNKVQSPTKVGGSSRRNSFSVTLWSRRSVSSVHSVPKEDNTAGISTGDLVIVNQNKGVFGMLDLMKAAAEVLGSGGIGSVYKAAMINGVVVAVKRVKDMNRVAKEVFDMEMSRLGRLRHPNILPLLAYNFRKDEKLLVSEFIPKGSLLYVLHGDRGMDHAALDWPTRVLIARGVARGMVYLHTNLSSLDLPHGNLKSGNILLAPDFQPLLVDFGFCPLLSPSAAQQAMLAFQSPEHLLSGQPVGRKSDVYCFGIVLLELLSGKFPSQYLQHGKGGTDLIVWANNAISEAREAEFFDPSFLEKYKPSLPDMKRLLHIAVDCLEPDVEKRPDMKEVTSRIEVVVADVERVNKNNGSSGEPAVNSHAAYVRDGANDRPTRRSGSTNDRLSRGSDNAQVFSIS</sequence>
<keyword evidence="5 8" id="KW-1133">Transmembrane helix</keyword>
<dbReference type="Proteomes" id="UP001151287">
    <property type="component" value="Unassembled WGS sequence"/>
</dbReference>
<feature type="signal peptide" evidence="9">
    <location>
        <begin position="1"/>
        <end position="20"/>
    </location>
</feature>
<evidence type="ECO:0000256" key="4">
    <source>
        <dbReference type="ARBA" id="ARBA00022737"/>
    </source>
</evidence>
<keyword evidence="9" id="KW-0732">Signal</keyword>
<dbReference type="Gene3D" id="3.80.10.10">
    <property type="entry name" value="Ribonuclease Inhibitor"/>
    <property type="match status" value="2"/>
</dbReference>
<evidence type="ECO:0000313" key="12">
    <source>
        <dbReference type="Proteomes" id="UP001151287"/>
    </source>
</evidence>
<evidence type="ECO:0000256" key="5">
    <source>
        <dbReference type="ARBA" id="ARBA00022989"/>
    </source>
</evidence>
<dbReference type="Pfam" id="PF00069">
    <property type="entry name" value="Pkinase"/>
    <property type="match status" value="1"/>
</dbReference>
<keyword evidence="2" id="KW-0433">Leucine-rich repeat</keyword>
<dbReference type="PANTHER" id="PTHR48007:SF38">
    <property type="entry name" value="LEUCINE-RICH REPEAT PROTEIN KINASE FAMILY PROTEIN"/>
    <property type="match status" value="1"/>
</dbReference>
<dbReference type="SUPFAM" id="SSF52058">
    <property type="entry name" value="L domain-like"/>
    <property type="match status" value="1"/>
</dbReference>
<proteinExistence type="predicted"/>
<dbReference type="Pfam" id="PF08263">
    <property type="entry name" value="LRRNT_2"/>
    <property type="match status" value="1"/>
</dbReference>
<dbReference type="Gene3D" id="1.10.510.10">
    <property type="entry name" value="Transferase(Phosphotransferase) domain 1"/>
    <property type="match status" value="1"/>
</dbReference>
<keyword evidence="12" id="KW-1185">Reference proteome</keyword>
<feature type="domain" description="Protein kinase" evidence="10">
    <location>
        <begin position="354"/>
        <end position="630"/>
    </location>
</feature>
<dbReference type="GO" id="GO:0005524">
    <property type="term" value="F:ATP binding"/>
    <property type="evidence" value="ECO:0007669"/>
    <property type="project" value="InterPro"/>
</dbReference>
<evidence type="ECO:0000259" key="10">
    <source>
        <dbReference type="PROSITE" id="PS50011"/>
    </source>
</evidence>
<dbReference type="OrthoDB" id="418615at2759"/>
<dbReference type="InterPro" id="IPR011009">
    <property type="entry name" value="Kinase-like_dom_sf"/>
</dbReference>
<dbReference type="PANTHER" id="PTHR48007">
    <property type="entry name" value="LEUCINE-RICH REPEAT RECEPTOR-LIKE PROTEIN KINASE PXC1"/>
    <property type="match status" value="1"/>
</dbReference>
<keyword evidence="6 8" id="KW-0472">Membrane</keyword>
<evidence type="ECO:0000256" key="1">
    <source>
        <dbReference type="ARBA" id="ARBA00004370"/>
    </source>
</evidence>
<dbReference type="GO" id="GO:0016020">
    <property type="term" value="C:membrane"/>
    <property type="evidence" value="ECO:0007669"/>
    <property type="project" value="UniProtKB-SubCell"/>
</dbReference>
<dbReference type="InterPro" id="IPR001611">
    <property type="entry name" value="Leu-rich_rpt"/>
</dbReference>
<dbReference type="GO" id="GO:0004672">
    <property type="term" value="F:protein kinase activity"/>
    <property type="evidence" value="ECO:0007669"/>
    <property type="project" value="InterPro"/>
</dbReference>
<dbReference type="SUPFAM" id="SSF56112">
    <property type="entry name" value="Protein kinase-like (PK-like)"/>
    <property type="match status" value="1"/>
</dbReference>
<dbReference type="AlphaFoldDB" id="A0A9Q0CR65"/>
<evidence type="ECO:0000256" key="9">
    <source>
        <dbReference type="SAM" id="SignalP"/>
    </source>
</evidence>
<reference evidence="11" key="1">
    <citation type="journal article" date="2022" name="Cell">
        <title>Repeat-based holocentromeres influence genome architecture and karyotype evolution.</title>
        <authorList>
            <person name="Hofstatter P.G."/>
            <person name="Thangavel G."/>
            <person name="Lux T."/>
            <person name="Neumann P."/>
            <person name="Vondrak T."/>
            <person name="Novak P."/>
            <person name="Zhang M."/>
            <person name="Costa L."/>
            <person name="Castellani M."/>
            <person name="Scott A."/>
            <person name="Toegelov H."/>
            <person name="Fuchs J."/>
            <person name="Mata-Sucre Y."/>
            <person name="Dias Y."/>
            <person name="Vanzela A.L.L."/>
            <person name="Huettel B."/>
            <person name="Almeida C.C.S."/>
            <person name="Simkova H."/>
            <person name="Souza G."/>
            <person name="Pedrosa-Harand A."/>
            <person name="Macas J."/>
            <person name="Mayer K.F.X."/>
            <person name="Houben A."/>
            <person name="Marques A."/>
        </authorList>
    </citation>
    <scope>NUCLEOTIDE SEQUENCE</scope>
    <source>
        <strain evidence="11">RhyBre1mFocal</strain>
    </source>
</reference>
<feature type="transmembrane region" description="Helical" evidence="8">
    <location>
        <begin position="249"/>
        <end position="270"/>
    </location>
</feature>
<evidence type="ECO:0000256" key="3">
    <source>
        <dbReference type="ARBA" id="ARBA00022692"/>
    </source>
</evidence>
<accession>A0A9Q0CR65</accession>
<dbReference type="Gene3D" id="3.30.200.20">
    <property type="entry name" value="Phosphorylase Kinase, domain 1"/>
    <property type="match status" value="1"/>
</dbReference>
<dbReference type="InterPro" id="IPR000719">
    <property type="entry name" value="Prot_kinase_dom"/>
</dbReference>
<evidence type="ECO:0000256" key="8">
    <source>
        <dbReference type="SAM" id="Phobius"/>
    </source>
</evidence>
<comment type="subcellular location">
    <subcellularLocation>
        <location evidence="1">Membrane</location>
    </subcellularLocation>
</comment>
<evidence type="ECO:0000313" key="11">
    <source>
        <dbReference type="EMBL" id="KAJ1698664.1"/>
    </source>
</evidence>